<evidence type="ECO:0000313" key="2">
    <source>
        <dbReference type="Proteomes" id="UP001595191"/>
    </source>
</evidence>
<keyword evidence="2" id="KW-1185">Reference proteome</keyword>
<accession>A0ACC7LQ95</accession>
<dbReference type="Proteomes" id="UP001595191">
    <property type="component" value="Unassembled WGS sequence"/>
</dbReference>
<evidence type="ECO:0000313" key="1">
    <source>
        <dbReference type="EMBL" id="MFH6603747.1"/>
    </source>
</evidence>
<protein>
    <submittedName>
        <fullName evidence="1">DUF5655 domain-containing protein</fullName>
    </submittedName>
</protein>
<proteinExistence type="predicted"/>
<sequence>MIRPATKTRIDLGLKIRDKGTTARLENSGPFGNMCTPRVRTDSVDQIDEELFKWLREAYEQAN</sequence>
<gene>
    <name evidence="1" type="ORF">ACEZ3G_09690</name>
</gene>
<name>A0ACC7LQ95_9FLAO</name>
<organism evidence="1 2">
    <name type="scientific">Meishania litoralis</name>
    <dbReference type="NCBI Taxonomy" id="3434685"/>
    <lineage>
        <taxon>Bacteria</taxon>
        <taxon>Pseudomonadati</taxon>
        <taxon>Bacteroidota</taxon>
        <taxon>Flavobacteriia</taxon>
        <taxon>Flavobacteriales</taxon>
        <taxon>Flavobacteriaceae</taxon>
        <taxon>Meishania</taxon>
    </lineage>
</organism>
<dbReference type="EMBL" id="JBHFPV010000002">
    <property type="protein sequence ID" value="MFH6603747.1"/>
    <property type="molecule type" value="Genomic_DNA"/>
</dbReference>
<comment type="caution">
    <text evidence="1">The sequence shown here is derived from an EMBL/GenBank/DDBJ whole genome shotgun (WGS) entry which is preliminary data.</text>
</comment>
<reference evidence="1" key="1">
    <citation type="submission" date="2024-09" db="EMBL/GenBank/DDBJ databases">
        <authorList>
            <person name="Liu J."/>
        </authorList>
    </citation>
    <scope>NUCLEOTIDE SEQUENCE</scope>
    <source>
        <strain evidence="1">NBU2967</strain>
    </source>
</reference>